<dbReference type="Gene3D" id="1.10.238.160">
    <property type="match status" value="1"/>
</dbReference>
<protein>
    <recommendedName>
        <fullName evidence="1">Helix-turn-helix domain-containing protein</fullName>
    </recommendedName>
</protein>
<dbReference type="AlphaFoldDB" id="X0TCN7"/>
<accession>X0TCN7</accession>
<reference evidence="2" key="1">
    <citation type="journal article" date="2014" name="Front. Microbiol.">
        <title>High frequency of phylogenetically diverse reductive dehalogenase-homologous genes in deep subseafloor sedimentary metagenomes.</title>
        <authorList>
            <person name="Kawai M."/>
            <person name="Futagami T."/>
            <person name="Toyoda A."/>
            <person name="Takaki Y."/>
            <person name="Nishi S."/>
            <person name="Hori S."/>
            <person name="Arai W."/>
            <person name="Tsubouchi T."/>
            <person name="Morono Y."/>
            <person name="Uchiyama I."/>
            <person name="Ito T."/>
            <person name="Fujiyama A."/>
            <person name="Inagaki F."/>
            <person name="Takami H."/>
        </authorList>
    </citation>
    <scope>NUCLEOTIDE SEQUENCE</scope>
    <source>
        <strain evidence="2">Expedition CK06-06</strain>
    </source>
</reference>
<proteinExistence type="predicted"/>
<name>X0TCN7_9ZZZZ</name>
<feature type="domain" description="Helix-turn-helix" evidence="1">
    <location>
        <begin position="13"/>
        <end position="61"/>
    </location>
</feature>
<dbReference type="InterPro" id="IPR009061">
    <property type="entry name" value="DNA-bd_dom_put_sf"/>
</dbReference>
<comment type="caution">
    <text evidence="2">The sequence shown here is derived from an EMBL/GenBank/DDBJ whole genome shotgun (WGS) entry which is preliminary data.</text>
</comment>
<evidence type="ECO:0000259" key="1">
    <source>
        <dbReference type="Pfam" id="PF12728"/>
    </source>
</evidence>
<dbReference type="InterPro" id="IPR041657">
    <property type="entry name" value="HTH_17"/>
</dbReference>
<dbReference type="SUPFAM" id="SSF46955">
    <property type="entry name" value="Putative DNA-binding domain"/>
    <property type="match status" value="1"/>
</dbReference>
<dbReference type="Pfam" id="PF12728">
    <property type="entry name" value="HTH_17"/>
    <property type="match status" value="1"/>
</dbReference>
<organism evidence="2">
    <name type="scientific">marine sediment metagenome</name>
    <dbReference type="NCBI Taxonomy" id="412755"/>
    <lineage>
        <taxon>unclassified sequences</taxon>
        <taxon>metagenomes</taxon>
        <taxon>ecological metagenomes</taxon>
    </lineage>
</organism>
<evidence type="ECO:0000313" key="2">
    <source>
        <dbReference type="EMBL" id="GAF85076.1"/>
    </source>
</evidence>
<sequence length="74" mass="8390">MRTAEIDTSTRLIDVRQVAAIVGCSARHVANLDKTGRILRPLRLGRSVRWDRDAIDRWIDSGCPSRDAWESAQK</sequence>
<dbReference type="EMBL" id="BARS01001031">
    <property type="protein sequence ID" value="GAF85076.1"/>
    <property type="molecule type" value="Genomic_DNA"/>
</dbReference>
<gene>
    <name evidence="2" type="ORF">S01H1_02191</name>
</gene>